<organism evidence="2 3">
    <name type="scientific">Psylliodes chrysocephalus</name>
    <dbReference type="NCBI Taxonomy" id="3402493"/>
    <lineage>
        <taxon>Eukaryota</taxon>
        <taxon>Metazoa</taxon>
        <taxon>Ecdysozoa</taxon>
        <taxon>Arthropoda</taxon>
        <taxon>Hexapoda</taxon>
        <taxon>Insecta</taxon>
        <taxon>Pterygota</taxon>
        <taxon>Neoptera</taxon>
        <taxon>Endopterygota</taxon>
        <taxon>Coleoptera</taxon>
        <taxon>Polyphaga</taxon>
        <taxon>Cucujiformia</taxon>
        <taxon>Chrysomeloidea</taxon>
        <taxon>Chrysomelidae</taxon>
        <taxon>Galerucinae</taxon>
        <taxon>Alticini</taxon>
        <taxon>Psylliodes</taxon>
    </lineage>
</organism>
<dbReference type="AlphaFoldDB" id="A0A9P0D9X6"/>
<proteinExistence type="predicted"/>
<evidence type="ECO:0000313" key="3">
    <source>
        <dbReference type="Proteomes" id="UP001153636"/>
    </source>
</evidence>
<keyword evidence="3" id="KW-1185">Reference proteome</keyword>
<evidence type="ECO:0000313" key="2">
    <source>
        <dbReference type="EMBL" id="CAH1112527.1"/>
    </source>
</evidence>
<sequence>MSQHLQPVHYDYPLPPEHYFVEERDVYPEDYCDGDCVPQNVTTVQAIPSNMIGELYSRNPTIVPVRLVTYNRKTPHIVPKQLSEQYIQQPHHNRNSPSPRSYYSKHCEPTRDYFHNTTVSQHEMHYGTKAYQSAFHNVEPFPSINCRSNNLEVEYSRIPRPIGSKKFPITFATPKYYKKPTPNTVYKRPSALCLPGTTQPDPAVIRRPKKVPIFTDNCDEGTHEPELIRPDSPSSPAFKPASGYEMPHRVGGQGDVNVKMPDFEEMFDQMERKITTSETENKDEIAKIAKLLKPRVPATIRARQDKCKLKSSKKTPIIVKANKTTDKQQQVKKDASAAAAAPSLEKLLHQLKKCELVVDQEEFNRKSPVHRNRQEIEKTDKEIKKDDYKADVTDGEVLNLNLGGFNYQDINENMRSKCNFGKVLEETNQIENLTYQMNATSNGSSSRPKNLSKPTLDDNCALELHKSKSYIVNLIDRALSKELGTVPNNRCHKELESMNPKRAIELMNRHAGERDLPHSVTESHLSNYTNHDTMELLDDDQNSAKCKVCNCSSEEPTYIRQLKQLRWGHLRHIQREIKRLEELERFLDSCSTIPD</sequence>
<gene>
    <name evidence="2" type="ORF">PSYICH_LOCUS12769</name>
</gene>
<dbReference type="EMBL" id="OV651818">
    <property type="protein sequence ID" value="CAH1112527.1"/>
    <property type="molecule type" value="Genomic_DNA"/>
</dbReference>
<dbReference type="OrthoDB" id="7615648at2759"/>
<name>A0A9P0D9X6_9CUCU</name>
<dbReference type="Proteomes" id="UP001153636">
    <property type="component" value="Chromosome 6"/>
</dbReference>
<evidence type="ECO:0000256" key="1">
    <source>
        <dbReference type="SAM" id="MobiDB-lite"/>
    </source>
</evidence>
<reference evidence="2" key="1">
    <citation type="submission" date="2022-01" db="EMBL/GenBank/DDBJ databases">
        <authorList>
            <person name="King R."/>
        </authorList>
    </citation>
    <scope>NUCLEOTIDE SEQUENCE</scope>
</reference>
<feature type="region of interest" description="Disordered" evidence="1">
    <location>
        <begin position="221"/>
        <end position="253"/>
    </location>
</feature>
<accession>A0A9P0D9X6</accession>
<protein>
    <submittedName>
        <fullName evidence="2">Uncharacterized protein</fullName>
    </submittedName>
</protein>